<dbReference type="GO" id="GO:0042586">
    <property type="term" value="F:peptide deformylase activity"/>
    <property type="evidence" value="ECO:0007669"/>
    <property type="project" value="UniProtKB-UniRule"/>
</dbReference>
<comment type="similarity">
    <text evidence="1 6">Belongs to the polypeptide deformylase family.</text>
</comment>
<accession>A0A3L9DXS5</accession>
<dbReference type="FunFam" id="3.90.45.10:FF:000002">
    <property type="entry name" value="Peptide deformylase"/>
    <property type="match status" value="1"/>
</dbReference>
<dbReference type="SUPFAM" id="SSF56420">
    <property type="entry name" value="Peptide deformylase"/>
    <property type="match status" value="1"/>
</dbReference>
<dbReference type="EC" id="3.5.1.88" evidence="6"/>
<reference evidence="7 8" key="1">
    <citation type="submission" date="2018-10" db="EMBL/GenBank/DDBJ databases">
        <title>Streptococcus hillyeri sp. nov., isolated from equine tracheal sample.</title>
        <authorList>
            <person name="Macfadyen A.C."/>
            <person name="Waller A."/>
            <person name="Paterson G.K."/>
        </authorList>
    </citation>
    <scope>NUCLEOTIDE SEQUENCE [LARGE SCALE GENOMIC DNA]</scope>
    <source>
        <strain evidence="7 8">28462</strain>
    </source>
</reference>
<evidence type="ECO:0000256" key="4">
    <source>
        <dbReference type="ARBA" id="ARBA00022917"/>
    </source>
</evidence>
<evidence type="ECO:0000256" key="5">
    <source>
        <dbReference type="ARBA" id="ARBA00023004"/>
    </source>
</evidence>
<gene>
    <name evidence="6" type="primary">def</name>
    <name evidence="7" type="ORF">EAF07_04200</name>
</gene>
<feature type="active site" evidence="6">
    <location>
        <position position="175"/>
    </location>
</feature>
<sequence>MTAQDKLIKASHLINMDDIIREGHPTLREKAAEVALPLSDEDIILGEKMMQFLKNSQDPVTAEKMGLRGGVGLAAPQLDVSKRIIACLVPNPEDEEGNPPTEAYSLQAIMYNPKIVAHSVQQAALADGEGCLSVDRVVEGYVPRHARITVEYLDKNGEKHKVKFKGYNAIVVQHEIDHLNGVMFYDRINIAEPFKIEDGVIILD</sequence>
<comment type="cofactor">
    <cofactor evidence="6">
        <name>Fe(2+)</name>
        <dbReference type="ChEBI" id="CHEBI:29033"/>
    </cofactor>
    <text evidence="6">Binds 1 Fe(2+) ion.</text>
</comment>
<dbReference type="OrthoDB" id="9784988at2"/>
<dbReference type="Proteomes" id="UP000279194">
    <property type="component" value="Unassembled WGS sequence"/>
</dbReference>
<dbReference type="PANTHER" id="PTHR10458:SF8">
    <property type="entry name" value="PEPTIDE DEFORMYLASE 2"/>
    <property type="match status" value="1"/>
</dbReference>
<dbReference type="InterPro" id="IPR023635">
    <property type="entry name" value="Peptide_deformylase"/>
</dbReference>
<dbReference type="Gene3D" id="3.90.45.10">
    <property type="entry name" value="Peptide deformylase"/>
    <property type="match status" value="1"/>
</dbReference>
<keyword evidence="2 6" id="KW-0479">Metal-binding</keyword>
<comment type="caution">
    <text evidence="7">The sequence shown here is derived from an EMBL/GenBank/DDBJ whole genome shotgun (WGS) entry which is preliminary data.</text>
</comment>
<comment type="catalytic activity">
    <reaction evidence="6">
        <text>N-terminal N-formyl-L-methionyl-[peptide] + H2O = N-terminal L-methionyl-[peptide] + formate</text>
        <dbReference type="Rhea" id="RHEA:24420"/>
        <dbReference type="Rhea" id="RHEA-COMP:10639"/>
        <dbReference type="Rhea" id="RHEA-COMP:10640"/>
        <dbReference type="ChEBI" id="CHEBI:15377"/>
        <dbReference type="ChEBI" id="CHEBI:15740"/>
        <dbReference type="ChEBI" id="CHEBI:49298"/>
        <dbReference type="ChEBI" id="CHEBI:64731"/>
        <dbReference type="EC" id="3.5.1.88"/>
    </reaction>
</comment>
<protein>
    <recommendedName>
        <fullName evidence="6">Peptide deformylase</fullName>
        <shortName evidence="6">PDF</shortName>
        <ecNumber evidence="6">3.5.1.88</ecNumber>
    </recommendedName>
    <alternativeName>
        <fullName evidence="6">Polypeptide deformylase</fullName>
    </alternativeName>
</protein>
<evidence type="ECO:0000313" key="7">
    <source>
        <dbReference type="EMBL" id="RLY03992.1"/>
    </source>
</evidence>
<dbReference type="RefSeq" id="WP_121835040.1">
    <property type="nucleotide sequence ID" value="NZ_CP163513.1"/>
</dbReference>
<organism evidence="7 8">
    <name type="scientific">Streptococcus hillyeri</name>
    <dbReference type="NCBI Taxonomy" id="2282420"/>
    <lineage>
        <taxon>Bacteria</taxon>
        <taxon>Bacillati</taxon>
        <taxon>Bacillota</taxon>
        <taxon>Bacilli</taxon>
        <taxon>Lactobacillales</taxon>
        <taxon>Streptococcaceae</taxon>
        <taxon>Streptococcus</taxon>
    </lineage>
</organism>
<dbReference type="AlphaFoldDB" id="A0A3L9DXS5"/>
<dbReference type="EMBL" id="RCVM01000005">
    <property type="protein sequence ID" value="RLY03992.1"/>
    <property type="molecule type" value="Genomic_DNA"/>
</dbReference>
<dbReference type="CDD" id="cd00487">
    <property type="entry name" value="Pep_deformylase"/>
    <property type="match status" value="1"/>
</dbReference>
<proteinExistence type="inferred from homology"/>
<dbReference type="InterPro" id="IPR036821">
    <property type="entry name" value="Peptide_deformylase_sf"/>
</dbReference>
<feature type="binding site" evidence="6">
    <location>
        <position position="178"/>
    </location>
    <ligand>
        <name>Fe cation</name>
        <dbReference type="ChEBI" id="CHEBI:24875"/>
    </ligand>
</feature>
<keyword evidence="4 6" id="KW-0648">Protein biosynthesis</keyword>
<evidence type="ECO:0000313" key="8">
    <source>
        <dbReference type="Proteomes" id="UP000279194"/>
    </source>
</evidence>
<keyword evidence="3 6" id="KW-0378">Hydrolase</keyword>
<keyword evidence="5 6" id="KW-0408">Iron</keyword>
<dbReference type="HAMAP" id="MF_00163">
    <property type="entry name" value="Pep_deformylase"/>
    <property type="match status" value="1"/>
</dbReference>
<evidence type="ECO:0000256" key="2">
    <source>
        <dbReference type="ARBA" id="ARBA00022723"/>
    </source>
</evidence>
<dbReference type="GO" id="GO:0046872">
    <property type="term" value="F:metal ion binding"/>
    <property type="evidence" value="ECO:0007669"/>
    <property type="project" value="UniProtKB-KW"/>
</dbReference>
<dbReference type="PIRSF" id="PIRSF004749">
    <property type="entry name" value="Pep_def"/>
    <property type="match status" value="1"/>
</dbReference>
<evidence type="ECO:0000256" key="3">
    <source>
        <dbReference type="ARBA" id="ARBA00022801"/>
    </source>
</evidence>
<feature type="binding site" evidence="6">
    <location>
        <position position="174"/>
    </location>
    <ligand>
        <name>Fe cation</name>
        <dbReference type="ChEBI" id="CHEBI:24875"/>
    </ligand>
</feature>
<dbReference type="PANTHER" id="PTHR10458">
    <property type="entry name" value="PEPTIDE DEFORMYLASE"/>
    <property type="match status" value="1"/>
</dbReference>
<comment type="function">
    <text evidence="6">Removes the formyl group from the N-terminal Met of newly synthesized proteins. Requires at least a dipeptide for an efficient rate of reaction. N-terminal L-methionine is a prerequisite for activity but the enzyme has broad specificity at other positions.</text>
</comment>
<dbReference type="NCBIfam" id="TIGR00079">
    <property type="entry name" value="pept_deformyl"/>
    <property type="match status" value="1"/>
</dbReference>
<evidence type="ECO:0000256" key="1">
    <source>
        <dbReference type="ARBA" id="ARBA00010759"/>
    </source>
</evidence>
<dbReference type="GO" id="GO:0006412">
    <property type="term" value="P:translation"/>
    <property type="evidence" value="ECO:0007669"/>
    <property type="project" value="UniProtKB-UniRule"/>
</dbReference>
<evidence type="ECO:0000256" key="6">
    <source>
        <dbReference type="HAMAP-Rule" id="MF_00163"/>
    </source>
</evidence>
<name>A0A3L9DXS5_9STRE</name>
<dbReference type="PRINTS" id="PR01576">
    <property type="entry name" value="PDEFORMYLASE"/>
</dbReference>
<keyword evidence="8" id="KW-1185">Reference proteome</keyword>
<feature type="binding site" evidence="6">
    <location>
        <position position="131"/>
    </location>
    <ligand>
        <name>Fe cation</name>
        <dbReference type="ChEBI" id="CHEBI:24875"/>
    </ligand>
</feature>
<dbReference type="Pfam" id="PF01327">
    <property type="entry name" value="Pep_deformylase"/>
    <property type="match status" value="1"/>
</dbReference>